<keyword evidence="7" id="KW-0460">Magnesium</keyword>
<protein>
    <submittedName>
        <fullName evidence="11">CCA tRNA nucleotidyltransferase</fullName>
    </submittedName>
</protein>
<evidence type="ECO:0000313" key="11">
    <source>
        <dbReference type="EMBL" id="PZP56080.1"/>
    </source>
</evidence>
<comment type="similarity">
    <text evidence="8">Belongs to the tRNA nucleotidyltransferase/poly(A) polymerase family.</text>
</comment>
<keyword evidence="8" id="KW-0694">RNA-binding</keyword>
<sequence>MKPVAKIELSGLMASKAVRRIFDILQEDKKLPQTLFVGGCVRNALLKEPVSDIDLATIWTPQQVSGKLKAAGVKVVPTGIDHGTVTAVVDGLPIQITTLRRDIDTDGRHAKVSYTDDWLEDAKRRDFTMNTLLADNRGNIFDPLVRGLADLEKRKVIFVGDPVTRIEEDYLRILRFFRFHAWYGKSRPDDKALAACANAARNLKTLSKERVTQEILKILLSPRPEIFNLMFENKILLQLFDKKFNADYFSLVRKVSNEDGISATIGILILSGFSKSGSRRIEKQLRLSNKQIRSVNESIFYLKEFRGISGHGLKVLLYRAGHEIAELVLISRLLLDGASVAAGRKWISVLRGMERPVMPLRGQDLIDQGMKPGPAIKKALEKFERSWIRKDFKV</sequence>
<keyword evidence="3" id="KW-0819">tRNA processing</keyword>
<dbReference type="Pfam" id="PF12627">
    <property type="entry name" value="PolyA_pol_RNAbd"/>
    <property type="match status" value="1"/>
</dbReference>
<dbReference type="SUPFAM" id="SSF81891">
    <property type="entry name" value="Poly A polymerase C-terminal region-like"/>
    <property type="match status" value="1"/>
</dbReference>
<evidence type="ECO:0000256" key="5">
    <source>
        <dbReference type="ARBA" id="ARBA00022723"/>
    </source>
</evidence>
<dbReference type="GO" id="GO:0046872">
    <property type="term" value="F:metal ion binding"/>
    <property type="evidence" value="ECO:0007669"/>
    <property type="project" value="UniProtKB-KW"/>
</dbReference>
<evidence type="ECO:0000259" key="9">
    <source>
        <dbReference type="Pfam" id="PF01743"/>
    </source>
</evidence>
<dbReference type="Pfam" id="PF01743">
    <property type="entry name" value="PolyA_pol"/>
    <property type="match status" value="1"/>
</dbReference>
<dbReference type="InterPro" id="IPR002646">
    <property type="entry name" value="PolA_pol_head_dom"/>
</dbReference>
<dbReference type="SUPFAM" id="SSF81301">
    <property type="entry name" value="Nucleotidyltransferase"/>
    <property type="match status" value="1"/>
</dbReference>
<dbReference type="InterPro" id="IPR032828">
    <property type="entry name" value="PolyA_RNA-bd"/>
</dbReference>
<accession>A0A2W5FQJ0</accession>
<feature type="domain" description="tRNA nucleotidyltransferase/poly(A) polymerase RNA and SrmB- binding" evidence="10">
    <location>
        <begin position="190"/>
        <end position="240"/>
    </location>
</feature>
<dbReference type="GO" id="GO:0000049">
    <property type="term" value="F:tRNA binding"/>
    <property type="evidence" value="ECO:0007669"/>
    <property type="project" value="TreeGrafter"/>
</dbReference>
<comment type="caution">
    <text evidence="11">The sequence shown here is derived from an EMBL/GenBank/DDBJ whole genome shotgun (WGS) entry which is preliminary data.</text>
</comment>
<dbReference type="GO" id="GO:0016779">
    <property type="term" value="F:nucleotidyltransferase activity"/>
    <property type="evidence" value="ECO:0007669"/>
    <property type="project" value="UniProtKB-KW"/>
</dbReference>
<dbReference type="EMBL" id="QFOT01000038">
    <property type="protein sequence ID" value="PZP56080.1"/>
    <property type="molecule type" value="Genomic_DNA"/>
</dbReference>
<dbReference type="Proteomes" id="UP000249739">
    <property type="component" value="Unassembled WGS sequence"/>
</dbReference>
<dbReference type="PANTHER" id="PTHR46173">
    <property type="entry name" value="CCA TRNA NUCLEOTIDYLTRANSFERASE 1, MITOCHONDRIAL"/>
    <property type="match status" value="1"/>
</dbReference>
<dbReference type="InterPro" id="IPR043519">
    <property type="entry name" value="NT_sf"/>
</dbReference>
<evidence type="ECO:0000313" key="12">
    <source>
        <dbReference type="Proteomes" id="UP000249739"/>
    </source>
</evidence>
<dbReference type="PANTHER" id="PTHR46173:SF1">
    <property type="entry name" value="CCA TRNA NUCLEOTIDYLTRANSFERASE 1, MITOCHONDRIAL"/>
    <property type="match status" value="1"/>
</dbReference>
<evidence type="ECO:0000256" key="4">
    <source>
        <dbReference type="ARBA" id="ARBA00022695"/>
    </source>
</evidence>
<evidence type="ECO:0000256" key="1">
    <source>
        <dbReference type="ARBA" id="ARBA00001946"/>
    </source>
</evidence>
<gene>
    <name evidence="11" type="ORF">DI586_04825</name>
</gene>
<organism evidence="11 12">
    <name type="scientific">Micavibrio aeruginosavorus</name>
    <dbReference type="NCBI Taxonomy" id="349221"/>
    <lineage>
        <taxon>Bacteria</taxon>
        <taxon>Pseudomonadati</taxon>
        <taxon>Bdellovibrionota</taxon>
        <taxon>Bdellovibrionia</taxon>
        <taxon>Bdellovibrionales</taxon>
        <taxon>Pseudobdellovibrionaceae</taxon>
        <taxon>Micavibrio</taxon>
    </lineage>
</organism>
<dbReference type="Gene3D" id="3.30.460.10">
    <property type="entry name" value="Beta Polymerase, domain 2"/>
    <property type="match status" value="1"/>
</dbReference>
<keyword evidence="5" id="KW-0479">Metal-binding</keyword>
<evidence type="ECO:0000256" key="3">
    <source>
        <dbReference type="ARBA" id="ARBA00022694"/>
    </source>
</evidence>
<dbReference type="AlphaFoldDB" id="A0A2W5FQJ0"/>
<dbReference type="InterPro" id="IPR050264">
    <property type="entry name" value="Bact_CCA-adding_enz_type3_sf"/>
</dbReference>
<keyword evidence="4" id="KW-0548">Nucleotidyltransferase</keyword>
<dbReference type="GO" id="GO:0000166">
    <property type="term" value="F:nucleotide binding"/>
    <property type="evidence" value="ECO:0007669"/>
    <property type="project" value="UniProtKB-KW"/>
</dbReference>
<evidence type="ECO:0000256" key="2">
    <source>
        <dbReference type="ARBA" id="ARBA00022679"/>
    </source>
</evidence>
<keyword evidence="2 8" id="KW-0808">Transferase</keyword>
<comment type="cofactor">
    <cofactor evidence="1">
        <name>Mg(2+)</name>
        <dbReference type="ChEBI" id="CHEBI:18420"/>
    </cofactor>
</comment>
<dbReference type="CDD" id="cd05398">
    <property type="entry name" value="NT_ClassII-CCAase"/>
    <property type="match status" value="1"/>
</dbReference>
<dbReference type="GO" id="GO:0008033">
    <property type="term" value="P:tRNA processing"/>
    <property type="evidence" value="ECO:0007669"/>
    <property type="project" value="UniProtKB-KW"/>
</dbReference>
<proteinExistence type="inferred from homology"/>
<evidence type="ECO:0000256" key="8">
    <source>
        <dbReference type="RuleBase" id="RU003953"/>
    </source>
</evidence>
<evidence type="ECO:0000256" key="7">
    <source>
        <dbReference type="ARBA" id="ARBA00022842"/>
    </source>
</evidence>
<name>A0A2W5FQJ0_9BACT</name>
<keyword evidence="6" id="KW-0547">Nucleotide-binding</keyword>
<reference evidence="11 12" key="1">
    <citation type="submission" date="2017-08" db="EMBL/GenBank/DDBJ databases">
        <title>Infants hospitalized years apart are colonized by the same room-sourced microbial strains.</title>
        <authorList>
            <person name="Brooks B."/>
            <person name="Olm M.R."/>
            <person name="Firek B.A."/>
            <person name="Baker R."/>
            <person name="Thomas B.C."/>
            <person name="Morowitz M.J."/>
            <person name="Banfield J.F."/>
        </authorList>
    </citation>
    <scope>NUCLEOTIDE SEQUENCE [LARGE SCALE GENOMIC DNA]</scope>
    <source>
        <strain evidence="11">S2_006_000_R2_64</strain>
    </source>
</reference>
<dbReference type="Gene3D" id="1.10.3090.10">
    <property type="entry name" value="cca-adding enzyme, domain 2"/>
    <property type="match status" value="1"/>
</dbReference>
<evidence type="ECO:0000256" key="6">
    <source>
        <dbReference type="ARBA" id="ARBA00022741"/>
    </source>
</evidence>
<feature type="domain" description="Poly A polymerase head" evidence="9">
    <location>
        <begin position="36"/>
        <end position="156"/>
    </location>
</feature>
<evidence type="ECO:0000259" key="10">
    <source>
        <dbReference type="Pfam" id="PF12627"/>
    </source>
</evidence>